<feature type="non-terminal residue" evidence="1">
    <location>
        <position position="1"/>
    </location>
</feature>
<evidence type="ECO:0000313" key="1">
    <source>
        <dbReference type="EMBL" id="GAH12381.1"/>
    </source>
</evidence>
<protein>
    <submittedName>
        <fullName evidence="1">Uncharacterized protein</fullName>
    </submittedName>
</protein>
<gene>
    <name evidence="1" type="ORF">S01H4_59932</name>
</gene>
<sequence length="67" mass="7862">FIQAFLVDSIVNSYILPENFKEVKELEKKRKISAKKCYKSIKGDCIASETINLYPYCPYCEKISKEY</sequence>
<reference evidence="1" key="1">
    <citation type="journal article" date="2014" name="Front. Microbiol.">
        <title>High frequency of phylogenetically diverse reductive dehalogenase-homologous genes in deep subseafloor sedimentary metagenomes.</title>
        <authorList>
            <person name="Kawai M."/>
            <person name="Futagami T."/>
            <person name="Toyoda A."/>
            <person name="Takaki Y."/>
            <person name="Nishi S."/>
            <person name="Hori S."/>
            <person name="Arai W."/>
            <person name="Tsubouchi T."/>
            <person name="Morono Y."/>
            <person name="Uchiyama I."/>
            <person name="Ito T."/>
            <person name="Fujiyama A."/>
            <person name="Inagaki F."/>
            <person name="Takami H."/>
        </authorList>
    </citation>
    <scope>NUCLEOTIDE SEQUENCE</scope>
    <source>
        <strain evidence="1">Expedition CK06-06</strain>
    </source>
</reference>
<dbReference type="AlphaFoldDB" id="X1CV55"/>
<organism evidence="1">
    <name type="scientific">marine sediment metagenome</name>
    <dbReference type="NCBI Taxonomy" id="412755"/>
    <lineage>
        <taxon>unclassified sequences</taxon>
        <taxon>metagenomes</taxon>
        <taxon>ecological metagenomes</taxon>
    </lineage>
</organism>
<name>X1CV55_9ZZZZ</name>
<comment type="caution">
    <text evidence="1">The sequence shown here is derived from an EMBL/GenBank/DDBJ whole genome shotgun (WGS) entry which is preliminary data.</text>
</comment>
<proteinExistence type="predicted"/>
<dbReference type="EMBL" id="BART01035236">
    <property type="protein sequence ID" value="GAH12381.1"/>
    <property type="molecule type" value="Genomic_DNA"/>
</dbReference>
<accession>X1CV55</accession>